<dbReference type="InterPro" id="IPR030842">
    <property type="entry name" value="TF_NusA_bacterial"/>
</dbReference>
<dbReference type="InterPro" id="IPR015946">
    <property type="entry name" value="KH_dom-like_a/b"/>
</dbReference>
<evidence type="ECO:0000256" key="1">
    <source>
        <dbReference type="ARBA" id="ARBA00022472"/>
    </source>
</evidence>
<evidence type="ECO:0000313" key="10">
    <source>
        <dbReference type="Proteomes" id="UP000178599"/>
    </source>
</evidence>
<comment type="subcellular location">
    <subcellularLocation>
        <location evidence="7">Cytoplasm</location>
    </subcellularLocation>
</comment>
<comment type="caution">
    <text evidence="9">The sequence shown here is derived from an EMBL/GenBank/DDBJ whole genome shotgun (WGS) entry which is preliminary data.</text>
</comment>
<feature type="domain" description="S1 motif" evidence="8">
    <location>
        <begin position="167"/>
        <end position="231"/>
    </location>
</feature>
<dbReference type="PROSITE" id="PS50084">
    <property type="entry name" value="KH_TYPE_1"/>
    <property type="match status" value="1"/>
</dbReference>
<keyword evidence="5 7" id="KW-0805">Transcription regulation</keyword>
<dbReference type="CDD" id="cd02134">
    <property type="entry name" value="KH-II_NusA_rpt1"/>
    <property type="match status" value="1"/>
</dbReference>
<dbReference type="AlphaFoldDB" id="A0A1G2CN82"/>
<dbReference type="FunFam" id="3.30.300.20:FF:000002">
    <property type="entry name" value="Transcription termination/antitermination protein NusA"/>
    <property type="match status" value="1"/>
</dbReference>
<dbReference type="CDD" id="cd22529">
    <property type="entry name" value="KH-II_NusA_rpt2"/>
    <property type="match status" value="1"/>
</dbReference>
<dbReference type="InterPro" id="IPR003029">
    <property type="entry name" value="S1_domain"/>
</dbReference>
<comment type="similarity">
    <text evidence="7">Belongs to the NusA family.</text>
</comment>
<dbReference type="InterPro" id="IPR013735">
    <property type="entry name" value="TF_NusA_N"/>
</dbReference>
<name>A0A1G2CN82_9BACT</name>
<dbReference type="GO" id="GO:0005829">
    <property type="term" value="C:cytosol"/>
    <property type="evidence" value="ECO:0007669"/>
    <property type="project" value="TreeGrafter"/>
</dbReference>
<dbReference type="InterPro" id="IPR009019">
    <property type="entry name" value="KH_sf_prok-type"/>
</dbReference>
<evidence type="ECO:0000256" key="7">
    <source>
        <dbReference type="HAMAP-Rule" id="MF_00945"/>
    </source>
</evidence>
<dbReference type="InterPro" id="IPR036555">
    <property type="entry name" value="NusA_N_sf"/>
</dbReference>
<proteinExistence type="inferred from homology"/>
<keyword evidence="2 7" id="KW-0963">Cytoplasm</keyword>
<dbReference type="SUPFAM" id="SSF50249">
    <property type="entry name" value="Nucleic acid-binding proteins"/>
    <property type="match status" value="1"/>
</dbReference>
<keyword evidence="6 7" id="KW-0804">Transcription</keyword>
<evidence type="ECO:0000256" key="3">
    <source>
        <dbReference type="ARBA" id="ARBA00022814"/>
    </source>
</evidence>
<dbReference type="NCBIfam" id="TIGR01953">
    <property type="entry name" value="NusA"/>
    <property type="match status" value="1"/>
</dbReference>
<dbReference type="Gene3D" id="3.30.1480.10">
    <property type="entry name" value="NusA, N-terminal domain"/>
    <property type="match status" value="1"/>
</dbReference>
<dbReference type="Gene3D" id="3.30.300.20">
    <property type="match status" value="2"/>
</dbReference>
<dbReference type="SMART" id="SM00322">
    <property type="entry name" value="KH"/>
    <property type="match status" value="1"/>
</dbReference>
<comment type="subunit">
    <text evidence="7">Monomer. Binds directly to the core enzyme of the DNA-dependent RNA polymerase and to nascent RNA.</text>
</comment>
<dbReference type="GO" id="GO:0006353">
    <property type="term" value="P:DNA-templated transcription termination"/>
    <property type="evidence" value="ECO:0007669"/>
    <property type="project" value="UniProtKB-UniRule"/>
</dbReference>
<dbReference type="GO" id="GO:0003723">
    <property type="term" value="F:RNA binding"/>
    <property type="evidence" value="ECO:0007669"/>
    <property type="project" value="UniProtKB-UniRule"/>
</dbReference>
<organism evidence="9 10">
    <name type="scientific">Candidatus Liptonbacteria bacterium RIFOXYB1_FULL_36_10</name>
    <dbReference type="NCBI Taxonomy" id="1798654"/>
    <lineage>
        <taxon>Bacteria</taxon>
        <taxon>Candidatus Liptoniibacteriota</taxon>
    </lineage>
</organism>
<evidence type="ECO:0000256" key="6">
    <source>
        <dbReference type="ARBA" id="ARBA00023163"/>
    </source>
</evidence>
<dbReference type="PROSITE" id="PS50126">
    <property type="entry name" value="S1"/>
    <property type="match status" value="1"/>
</dbReference>
<reference evidence="9 10" key="1">
    <citation type="journal article" date="2016" name="Nat. Commun.">
        <title>Thousands of microbial genomes shed light on interconnected biogeochemical processes in an aquifer system.</title>
        <authorList>
            <person name="Anantharaman K."/>
            <person name="Brown C.T."/>
            <person name="Hug L.A."/>
            <person name="Sharon I."/>
            <person name="Castelle C.J."/>
            <person name="Probst A.J."/>
            <person name="Thomas B.C."/>
            <person name="Singh A."/>
            <person name="Wilkins M.J."/>
            <person name="Karaoz U."/>
            <person name="Brodie E.L."/>
            <person name="Williams K.H."/>
            <person name="Hubbard S.S."/>
            <person name="Banfield J.F."/>
        </authorList>
    </citation>
    <scope>NUCLEOTIDE SEQUENCE [LARGE SCALE GENOMIC DNA]</scope>
</reference>
<dbReference type="CDD" id="cd04455">
    <property type="entry name" value="S1_NusA"/>
    <property type="match status" value="1"/>
</dbReference>
<dbReference type="SUPFAM" id="SSF54814">
    <property type="entry name" value="Prokaryotic type KH domain (KH-domain type II)"/>
    <property type="match status" value="2"/>
</dbReference>
<evidence type="ECO:0000259" key="8">
    <source>
        <dbReference type="PROSITE" id="PS50126"/>
    </source>
</evidence>
<evidence type="ECO:0000256" key="5">
    <source>
        <dbReference type="ARBA" id="ARBA00023015"/>
    </source>
</evidence>
<dbReference type="Proteomes" id="UP000178599">
    <property type="component" value="Unassembled WGS sequence"/>
</dbReference>
<dbReference type="InterPro" id="IPR004087">
    <property type="entry name" value="KH_dom"/>
</dbReference>
<comment type="function">
    <text evidence="7">Participates in both transcription termination and antitermination.</text>
</comment>
<dbReference type="InterPro" id="IPR025249">
    <property type="entry name" value="TF_NusA_KH_1st"/>
</dbReference>
<keyword evidence="3 7" id="KW-0889">Transcription antitermination</keyword>
<evidence type="ECO:0000256" key="4">
    <source>
        <dbReference type="ARBA" id="ARBA00022884"/>
    </source>
</evidence>
<dbReference type="InterPro" id="IPR012340">
    <property type="entry name" value="NA-bd_OB-fold"/>
</dbReference>
<dbReference type="InterPro" id="IPR058582">
    <property type="entry name" value="KH_NusA_2nd"/>
</dbReference>
<dbReference type="Pfam" id="PF13184">
    <property type="entry name" value="KH_NusA_1st"/>
    <property type="match status" value="1"/>
</dbReference>
<dbReference type="GO" id="GO:0031564">
    <property type="term" value="P:transcription antitermination"/>
    <property type="evidence" value="ECO:0007669"/>
    <property type="project" value="UniProtKB-UniRule"/>
</dbReference>
<gene>
    <name evidence="7" type="primary">nusA</name>
    <name evidence="9" type="ORF">A2390_00825</name>
</gene>
<keyword evidence="1 7" id="KW-0806">Transcription termination</keyword>
<dbReference type="GO" id="GO:0003700">
    <property type="term" value="F:DNA-binding transcription factor activity"/>
    <property type="evidence" value="ECO:0007669"/>
    <property type="project" value="InterPro"/>
</dbReference>
<dbReference type="Gene3D" id="2.40.50.140">
    <property type="entry name" value="Nucleic acid-binding proteins"/>
    <property type="match status" value="1"/>
</dbReference>
<dbReference type="SMART" id="SM00316">
    <property type="entry name" value="S1"/>
    <property type="match status" value="1"/>
</dbReference>
<protein>
    <recommendedName>
        <fullName evidence="7">Transcription termination/antitermination protein NusA</fullName>
    </recommendedName>
</protein>
<dbReference type="PANTHER" id="PTHR22648:SF0">
    <property type="entry name" value="TRANSCRIPTION TERMINATION_ANTITERMINATION PROTEIN NUSA"/>
    <property type="match status" value="1"/>
</dbReference>
<sequence length="399" mass="44783">MNLKELAKAIGQIAEEKKIDKNKVLEAVEASLAAAYKKEYGLRGGVVKAKLDLETGNTSFWQTKIVVDESTVRIIEEEEEGEAVAQDFLQQEEDVLPRYNPEKHILLEEAKKIKENAELEEEIIFPLPVPEEDFGRIAAQTAKQNILQKLREIERDSIINEYKDREGMIVSGVVRRFERGNVFVDLGRAEGIMFGGESVQGEHYRIGERLKFYVETVQNDSKGANVVLSRIHPKFISKLFETEVPEIAEGTVEIKAIAREAGSRTKIAVHSKDENIDAVGSFVGQRGTRVMAVNNEVGQEKLDIIEWSEDPEKYVANSISPAKVSRIEMGGRREARVFVPEDQLSLAIGRGGQNVRLAAKLTGWKIDVRSERKPEEEIEGGKAEGVIIEETVKKEEEIK</sequence>
<accession>A0A1G2CN82</accession>
<dbReference type="PANTHER" id="PTHR22648">
    <property type="entry name" value="TRANSCRIPTION TERMINATION FACTOR NUSA"/>
    <property type="match status" value="1"/>
</dbReference>
<dbReference type="HAMAP" id="MF_00945_B">
    <property type="entry name" value="NusA_B"/>
    <property type="match status" value="1"/>
</dbReference>
<dbReference type="SUPFAM" id="SSF69705">
    <property type="entry name" value="Transcription factor NusA, N-terminal domain"/>
    <property type="match status" value="1"/>
</dbReference>
<dbReference type="EMBL" id="MHLE01000038">
    <property type="protein sequence ID" value="OGZ02220.1"/>
    <property type="molecule type" value="Genomic_DNA"/>
</dbReference>
<keyword evidence="4 7" id="KW-0694">RNA-binding</keyword>
<dbReference type="Pfam" id="PF26594">
    <property type="entry name" value="KH_NusA_2nd"/>
    <property type="match status" value="1"/>
</dbReference>
<dbReference type="FunFam" id="3.30.300.20:FF:000005">
    <property type="entry name" value="Transcription termination/antitermination protein NusA"/>
    <property type="match status" value="1"/>
</dbReference>
<dbReference type="Pfam" id="PF08529">
    <property type="entry name" value="NusA_N"/>
    <property type="match status" value="1"/>
</dbReference>
<dbReference type="InterPro" id="IPR010213">
    <property type="entry name" value="TF_NusA"/>
</dbReference>
<evidence type="ECO:0000313" key="9">
    <source>
        <dbReference type="EMBL" id="OGZ02220.1"/>
    </source>
</evidence>
<evidence type="ECO:0000256" key="2">
    <source>
        <dbReference type="ARBA" id="ARBA00022490"/>
    </source>
</evidence>